<keyword evidence="2" id="KW-0862">Zinc</keyword>
<dbReference type="PROSITE" id="PS50215">
    <property type="entry name" value="ADAM_MEPRO"/>
    <property type="match status" value="1"/>
</dbReference>
<evidence type="ECO:0000256" key="2">
    <source>
        <dbReference type="PROSITE-ProRule" id="PRU00276"/>
    </source>
</evidence>
<feature type="signal peptide" evidence="4">
    <location>
        <begin position="1"/>
        <end position="31"/>
    </location>
</feature>
<gene>
    <name evidence="7" type="ORF">BSL78_04943</name>
</gene>
<dbReference type="InterPro" id="IPR024079">
    <property type="entry name" value="MetalloPept_cat_dom_sf"/>
</dbReference>
<evidence type="ECO:0000313" key="7">
    <source>
        <dbReference type="EMBL" id="PIK58143.1"/>
    </source>
</evidence>
<dbReference type="PANTHER" id="PTHR45702:SF6">
    <property type="entry name" value="DISINTEGRIN AND METALLOPROTEINASE DOMAIN-CONTAINING PROTEIN 17"/>
    <property type="match status" value="1"/>
</dbReference>
<keyword evidence="3" id="KW-1133">Transmembrane helix</keyword>
<dbReference type="PANTHER" id="PTHR45702">
    <property type="entry name" value="ADAM10/ADAM17 METALLOPEPTIDASE FAMILY MEMBER"/>
    <property type="match status" value="1"/>
</dbReference>
<proteinExistence type="predicted"/>
<dbReference type="GO" id="GO:0005886">
    <property type="term" value="C:plasma membrane"/>
    <property type="evidence" value="ECO:0007669"/>
    <property type="project" value="TreeGrafter"/>
</dbReference>
<name>A0A2G8LD22_STIJA</name>
<protein>
    <submittedName>
        <fullName evidence="7">Putative ADAM 17-like protease isoform X1</fullName>
    </submittedName>
</protein>
<keyword evidence="3" id="KW-0472">Membrane</keyword>
<feature type="transmembrane region" description="Helical" evidence="3">
    <location>
        <begin position="663"/>
        <end position="682"/>
    </location>
</feature>
<dbReference type="GO" id="GO:0006509">
    <property type="term" value="P:membrane protein ectodomain proteolysis"/>
    <property type="evidence" value="ECO:0007669"/>
    <property type="project" value="TreeGrafter"/>
</dbReference>
<dbReference type="GO" id="GO:0046872">
    <property type="term" value="F:metal ion binding"/>
    <property type="evidence" value="ECO:0007669"/>
    <property type="project" value="UniProtKB-KW"/>
</dbReference>
<comment type="caution">
    <text evidence="7">The sequence shown here is derived from an EMBL/GenBank/DDBJ whole genome shotgun (WGS) entry which is preliminary data.</text>
</comment>
<organism evidence="7 8">
    <name type="scientific">Stichopus japonicus</name>
    <name type="common">Sea cucumber</name>
    <dbReference type="NCBI Taxonomy" id="307972"/>
    <lineage>
        <taxon>Eukaryota</taxon>
        <taxon>Metazoa</taxon>
        <taxon>Echinodermata</taxon>
        <taxon>Eleutherozoa</taxon>
        <taxon>Echinozoa</taxon>
        <taxon>Holothuroidea</taxon>
        <taxon>Aspidochirotacea</taxon>
        <taxon>Aspidochirotida</taxon>
        <taxon>Stichopodidae</taxon>
        <taxon>Apostichopus</taxon>
    </lineage>
</organism>
<dbReference type="OrthoDB" id="2131567at2759"/>
<dbReference type="GO" id="GO:0007219">
    <property type="term" value="P:Notch signaling pathway"/>
    <property type="evidence" value="ECO:0007669"/>
    <property type="project" value="TreeGrafter"/>
</dbReference>
<dbReference type="Proteomes" id="UP000230750">
    <property type="component" value="Unassembled WGS sequence"/>
</dbReference>
<dbReference type="PROSITE" id="PS50214">
    <property type="entry name" value="DISINTEGRIN_2"/>
    <property type="match status" value="1"/>
</dbReference>
<accession>A0A2G8LD22</accession>
<dbReference type="AlphaFoldDB" id="A0A2G8LD22"/>
<sequence length="732" mass="82438">MDRLPTFPKYICVLLCAILICVIQPIQRVEGALHHALHYYQPLRTSDIRHHVSKRSIVTSADSNKKQITVNLMDRQLTLDLSTRTSLFHDEFKVFSVDKSGKKKEHVINKRAFYTGRVNGVPDSSVTAHFDGEDLTAKIFTPEEEYRIEPSWRHISEPHDYTMIAYKSSDVKQNSSSVYCANGHYLPDGLNYKRFEDEPHQESSHDREKRQVPPQVNTCPLLLTADYRFYKMMGLSSMNISINYLISLVDRVNDIYKDTVWDVGYHGFGFEVKEILVHEVPTYEPGHYNEFSPEGVAWNVQDLLEAYSKVDHSAFCLAHLFTFQDFEKGVLGLAYIGTRGLMLSEESVPKVRSYVRCIVEYPSPSGDQYLNTGLTTTLNWGRNVLTDEADLVTAHELGHNFGSEHDPGSDEDCSPSNAAGGKYLMYPASVTGDQKNNKEFSVCSKRLIMPVLRSKSPLCFTKVSGTSWCGNYRIDDGEACDAGYEGKKNNDPCCDSSCQLKPPAHCSDQNHPCCSNCRYATSTTICRQASDYDADCAQTAYCTGRSSECPASKPREDNSSCIDGGKCVGGVCLPFCESQHRGLLSCLCSGENACYRCCKESEDGECRPFLNGTTEEVISVPNGRPCTDGGECEIQTQDLIERFFDVFEKININILRRILKDNVVGATIIISLIFWVPCSCIVHHFDKKREAEAESIDSWLNFTNTQRILPQDAPRVRRYKPPSEYTEKETVV</sequence>
<dbReference type="SUPFAM" id="SSF55486">
    <property type="entry name" value="Metalloproteases ('zincins'), catalytic domain"/>
    <property type="match status" value="1"/>
</dbReference>
<keyword evidence="4" id="KW-0732">Signal</keyword>
<reference evidence="7 8" key="1">
    <citation type="journal article" date="2017" name="PLoS Biol.">
        <title>The sea cucumber genome provides insights into morphological evolution and visceral regeneration.</title>
        <authorList>
            <person name="Zhang X."/>
            <person name="Sun L."/>
            <person name="Yuan J."/>
            <person name="Sun Y."/>
            <person name="Gao Y."/>
            <person name="Zhang L."/>
            <person name="Li S."/>
            <person name="Dai H."/>
            <person name="Hamel J.F."/>
            <person name="Liu C."/>
            <person name="Yu Y."/>
            <person name="Liu S."/>
            <person name="Lin W."/>
            <person name="Guo K."/>
            <person name="Jin S."/>
            <person name="Xu P."/>
            <person name="Storey K.B."/>
            <person name="Huan P."/>
            <person name="Zhang T."/>
            <person name="Zhou Y."/>
            <person name="Zhang J."/>
            <person name="Lin C."/>
            <person name="Li X."/>
            <person name="Xing L."/>
            <person name="Huo D."/>
            <person name="Sun M."/>
            <person name="Wang L."/>
            <person name="Mercier A."/>
            <person name="Li F."/>
            <person name="Yang H."/>
            <person name="Xiang J."/>
        </authorList>
    </citation>
    <scope>NUCLEOTIDE SEQUENCE [LARGE SCALE GENOMIC DNA]</scope>
    <source>
        <strain evidence="7">Shaxun</strain>
        <tissue evidence="7">Muscle</tissue>
    </source>
</reference>
<evidence type="ECO:0000259" key="5">
    <source>
        <dbReference type="PROSITE" id="PS50214"/>
    </source>
</evidence>
<keyword evidence="2" id="KW-0479">Metal-binding</keyword>
<keyword evidence="3" id="KW-0812">Transmembrane</keyword>
<feature type="active site" evidence="2">
    <location>
        <position position="396"/>
    </location>
</feature>
<evidence type="ECO:0000313" key="8">
    <source>
        <dbReference type="Proteomes" id="UP000230750"/>
    </source>
</evidence>
<keyword evidence="7" id="KW-0645">Protease</keyword>
<feature type="binding site" evidence="2">
    <location>
        <position position="405"/>
    </location>
    <ligand>
        <name>Zn(2+)</name>
        <dbReference type="ChEBI" id="CHEBI:29105"/>
        <note>catalytic</note>
    </ligand>
</feature>
<feature type="chain" id="PRO_5013923476" evidence="4">
    <location>
        <begin position="32"/>
        <end position="732"/>
    </location>
</feature>
<dbReference type="Pfam" id="PF00200">
    <property type="entry name" value="Disintegrin"/>
    <property type="match status" value="1"/>
</dbReference>
<evidence type="ECO:0000256" key="4">
    <source>
        <dbReference type="SAM" id="SignalP"/>
    </source>
</evidence>
<dbReference type="InterPro" id="IPR001590">
    <property type="entry name" value="Peptidase_M12B"/>
</dbReference>
<dbReference type="Gene3D" id="3.40.390.10">
    <property type="entry name" value="Collagenase (Catalytic Domain)"/>
    <property type="match status" value="1"/>
</dbReference>
<keyword evidence="1" id="KW-1015">Disulfide bond</keyword>
<dbReference type="EMBL" id="MRZV01000121">
    <property type="protein sequence ID" value="PIK58143.1"/>
    <property type="molecule type" value="Genomic_DNA"/>
</dbReference>
<evidence type="ECO:0000256" key="3">
    <source>
        <dbReference type="SAM" id="Phobius"/>
    </source>
</evidence>
<dbReference type="STRING" id="307972.A0A2G8LD22"/>
<feature type="binding site" evidence="2">
    <location>
        <position position="395"/>
    </location>
    <ligand>
        <name>Zn(2+)</name>
        <dbReference type="ChEBI" id="CHEBI:29105"/>
        <note>catalytic</note>
    </ligand>
</feature>
<dbReference type="InterPro" id="IPR036436">
    <property type="entry name" value="Disintegrin_dom_sf"/>
</dbReference>
<dbReference type="InterPro" id="IPR051489">
    <property type="entry name" value="ADAM_Metalloproteinase"/>
</dbReference>
<dbReference type="InterPro" id="IPR001762">
    <property type="entry name" value="Disintegrin_dom"/>
</dbReference>
<evidence type="ECO:0000256" key="1">
    <source>
        <dbReference type="ARBA" id="ARBA00023157"/>
    </source>
</evidence>
<comment type="caution">
    <text evidence="2">Lacks conserved residue(s) required for the propagation of feature annotation.</text>
</comment>
<dbReference type="GO" id="GO:0004222">
    <property type="term" value="F:metalloendopeptidase activity"/>
    <property type="evidence" value="ECO:0007669"/>
    <property type="project" value="InterPro"/>
</dbReference>
<feature type="binding site" evidence="2">
    <location>
        <position position="399"/>
    </location>
    <ligand>
        <name>Zn(2+)</name>
        <dbReference type="ChEBI" id="CHEBI:29105"/>
        <note>catalytic</note>
    </ligand>
</feature>
<dbReference type="FunFam" id="4.10.70.10:FF:000003">
    <property type="entry name" value="Disintegrin and metalloproteinase domain-containing protein 17"/>
    <property type="match status" value="1"/>
</dbReference>
<keyword evidence="8" id="KW-1185">Reference proteome</keyword>
<feature type="domain" description="Disintegrin" evidence="5">
    <location>
        <begin position="466"/>
        <end position="557"/>
    </location>
</feature>
<dbReference type="Gene3D" id="4.10.70.10">
    <property type="entry name" value="Disintegrin domain"/>
    <property type="match status" value="1"/>
</dbReference>
<dbReference type="SMART" id="SM00050">
    <property type="entry name" value="DISIN"/>
    <property type="match status" value="1"/>
</dbReference>
<dbReference type="SUPFAM" id="SSF57552">
    <property type="entry name" value="Blood coagulation inhibitor (disintegrin)"/>
    <property type="match status" value="1"/>
</dbReference>
<dbReference type="Pfam" id="PF13574">
    <property type="entry name" value="Reprolysin_2"/>
    <property type="match status" value="1"/>
</dbReference>
<feature type="domain" description="Peptidase M12B" evidence="6">
    <location>
        <begin position="217"/>
        <end position="464"/>
    </location>
</feature>
<evidence type="ECO:0000259" key="6">
    <source>
        <dbReference type="PROSITE" id="PS50215"/>
    </source>
</evidence>
<keyword evidence="7" id="KW-0378">Hydrolase</keyword>